<dbReference type="PROSITE" id="PS51767">
    <property type="entry name" value="PEPTIDASE_A1"/>
    <property type="match status" value="1"/>
</dbReference>
<feature type="active site" evidence="2">
    <location>
        <position position="297"/>
    </location>
</feature>
<feature type="chain" id="PRO_5003258633" evidence="4">
    <location>
        <begin position="18"/>
        <end position="403"/>
    </location>
</feature>
<dbReference type="InterPro" id="IPR001461">
    <property type="entry name" value="Aspartic_peptidase_A1"/>
</dbReference>
<feature type="domain" description="Peptidase A1" evidence="5">
    <location>
        <begin position="86"/>
        <end position="403"/>
    </location>
</feature>
<sequence>MIKKLLVALCLLLVVQAAVHKLSVKKLGSRSGALLKAGNPSEFHAYRQAHHRNYKAHLNRVKRGRKNSRAGRLASQPLYDYYDQAYTVAVGIGTPAQQFNLLLDTFLGDTWVPDATCDPTVCGCTDADDPSCTTRNTFDSSKSSTYKVDGRPFSDNNTQGTGFLGIDNIQLGSDLTVTGVTFGQVDNPFQYIKYYPFDGFLGLTFQSSDGVEPVIQAAVDQKLLDAPIFTLYLKSDGFDSAGQVGGQITYGSVDSDHCSSDVSYTPVLSQNLWEFEVQSTEIGGKTRKGNGWTAFADPSSTIIGLNNETLTDIVAATGATFNTDYGLYQVDCNIQFQWTVTLGGSKFVVDQSNTLYNVGDFCLLMFESFVYPGIDFLLGGPFVQDYCLVYDVTGNLGFSKITV</sequence>
<dbReference type="SMR" id="F0UYY7"/>
<feature type="disulfide bond" evidence="3">
    <location>
        <begin position="117"/>
        <end position="132"/>
    </location>
</feature>
<dbReference type="GO" id="GO:0004190">
    <property type="term" value="F:aspartic-type endopeptidase activity"/>
    <property type="evidence" value="ECO:0007669"/>
    <property type="project" value="InterPro"/>
</dbReference>
<keyword evidence="3" id="KW-1015">Disulfide bond</keyword>
<dbReference type="PANTHER" id="PTHR47966">
    <property type="entry name" value="BETA-SITE APP-CLEAVING ENZYME, ISOFORM A-RELATED"/>
    <property type="match status" value="1"/>
</dbReference>
<evidence type="ECO:0000256" key="2">
    <source>
        <dbReference type="PIRSR" id="PIRSR601461-1"/>
    </source>
</evidence>
<accession>F0UYY7</accession>
<evidence type="ECO:0000256" key="3">
    <source>
        <dbReference type="PIRSR" id="PIRSR601461-2"/>
    </source>
</evidence>
<dbReference type="CDD" id="cd05471">
    <property type="entry name" value="pepsin_like"/>
    <property type="match status" value="1"/>
</dbReference>
<dbReference type="SUPFAM" id="SSF50630">
    <property type="entry name" value="Acid proteases"/>
    <property type="match status" value="1"/>
</dbReference>
<dbReference type="AlphaFoldDB" id="F0UYY7"/>
<feature type="signal peptide" evidence="4">
    <location>
        <begin position="1"/>
        <end position="17"/>
    </location>
</feature>
<dbReference type="InterPro" id="IPR021109">
    <property type="entry name" value="Peptidase_aspartic_dom_sf"/>
</dbReference>
<evidence type="ECO:0000313" key="6">
    <source>
        <dbReference type="EMBL" id="CAX51201.1"/>
    </source>
</evidence>
<dbReference type="PANTHER" id="PTHR47966:SF45">
    <property type="entry name" value="PEPTIDASE A1 DOMAIN-CONTAINING PROTEIN"/>
    <property type="match status" value="1"/>
</dbReference>
<dbReference type="EMBL" id="FN179274">
    <property type="protein sequence ID" value="CAX51201.1"/>
    <property type="molecule type" value="mRNA"/>
</dbReference>
<feature type="active site" evidence="2">
    <location>
        <position position="104"/>
    </location>
</feature>
<dbReference type="PRINTS" id="PR00792">
    <property type="entry name" value="PEPSIN"/>
</dbReference>
<evidence type="ECO:0000256" key="1">
    <source>
        <dbReference type="ARBA" id="ARBA00007447"/>
    </source>
</evidence>
<comment type="similarity">
    <text evidence="1">Belongs to the peptidase A1 family.</text>
</comment>
<keyword evidence="4" id="KW-0732">Signal</keyword>
<keyword evidence="6" id="KW-0378">Hydrolase</keyword>
<dbReference type="Gene3D" id="2.40.70.10">
    <property type="entry name" value="Acid Proteases"/>
    <property type="match status" value="2"/>
</dbReference>
<dbReference type="GO" id="GO:0006508">
    <property type="term" value="P:proteolysis"/>
    <property type="evidence" value="ECO:0007669"/>
    <property type="project" value="UniProtKB-KW"/>
</dbReference>
<keyword evidence="6" id="KW-0645">Protease</keyword>
<protein>
    <submittedName>
        <fullName evidence="6">Putative aspartyle protease</fullName>
    </submittedName>
</protein>
<dbReference type="InterPro" id="IPR034164">
    <property type="entry name" value="Pepsin-like_dom"/>
</dbReference>
<name>F0UYY7_MELIC</name>
<evidence type="ECO:0000259" key="5">
    <source>
        <dbReference type="PROSITE" id="PS51767"/>
    </source>
</evidence>
<dbReference type="Pfam" id="PF00026">
    <property type="entry name" value="Asp"/>
    <property type="match status" value="1"/>
</dbReference>
<organism evidence="6">
    <name type="scientific">Meloidogyne incognita</name>
    <name type="common">Southern root-knot nematode worm</name>
    <name type="synonym">Oxyuris incognita</name>
    <dbReference type="NCBI Taxonomy" id="6306"/>
    <lineage>
        <taxon>Eukaryota</taxon>
        <taxon>Metazoa</taxon>
        <taxon>Ecdysozoa</taxon>
        <taxon>Nematoda</taxon>
        <taxon>Chromadorea</taxon>
        <taxon>Rhabditida</taxon>
        <taxon>Tylenchina</taxon>
        <taxon>Tylenchomorpha</taxon>
        <taxon>Tylenchoidea</taxon>
        <taxon>Meloidogynidae</taxon>
        <taxon>Meloidogyninae</taxon>
        <taxon>Meloidogyne</taxon>
        <taxon>Meloidogyne incognita group</taxon>
    </lineage>
</organism>
<dbReference type="GO" id="GO:0005764">
    <property type="term" value="C:lysosome"/>
    <property type="evidence" value="ECO:0007669"/>
    <property type="project" value="TreeGrafter"/>
</dbReference>
<gene>
    <name evidence="6" type="primary">asp2</name>
</gene>
<feature type="disulfide bond" evidence="3">
    <location>
        <begin position="332"/>
        <end position="362"/>
    </location>
</feature>
<evidence type="ECO:0000256" key="4">
    <source>
        <dbReference type="SAM" id="SignalP"/>
    </source>
</evidence>
<dbReference type="InterPro" id="IPR033121">
    <property type="entry name" value="PEPTIDASE_A1"/>
</dbReference>
<proteinExistence type="evidence at transcript level"/>
<reference evidence="6" key="1">
    <citation type="submission" date="2009-02" db="EMBL/GenBank/DDBJ databases">
        <title>A new aspartyl protease in Meloidogyne incognita.</title>
        <authorList>
            <person name="Castagnone-Sereno P."/>
        </authorList>
    </citation>
    <scope>NUCLEOTIDE SEQUENCE</scope>
    <source>
        <strain evidence="6">Morelos</strain>
    </source>
</reference>